<dbReference type="AlphaFoldDB" id="A0A0A1WZ34"/>
<evidence type="ECO:0000256" key="2">
    <source>
        <dbReference type="SAM" id="SignalP"/>
    </source>
</evidence>
<evidence type="ECO:0000256" key="1">
    <source>
        <dbReference type="SAM" id="MobiDB-lite"/>
    </source>
</evidence>
<feature type="compositionally biased region" description="Basic and acidic residues" evidence="1">
    <location>
        <begin position="314"/>
        <end position="325"/>
    </location>
</feature>
<reference evidence="3" key="1">
    <citation type="submission" date="2014-11" db="EMBL/GenBank/DDBJ databases">
        <authorList>
            <person name="Geib S."/>
        </authorList>
    </citation>
    <scope>NUCLEOTIDE SEQUENCE</scope>
</reference>
<organism evidence="3">
    <name type="scientific">Zeugodacus cucurbitae</name>
    <name type="common">Melon fruit fly</name>
    <name type="synonym">Bactrocera cucurbitae</name>
    <dbReference type="NCBI Taxonomy" id="28588"/>
    <lineage>
        <taxon>Eukaryota</taxon>
        <taxon>Metazoa</taxon>
        <taxon>Ecdysozoa</taxon>
        <taxon>Arthropoda</taxon>
        <taxon>Hexapoda</taxon>
        <taxon>Insecta</taxon>
        <taxon>Pterygota</taxon>
        <taxon>Neoptera</taxon>
        <taxon>Endopterygota</taxon>
        <taxon>Diptera</taxon>
        <taxon>Brachycera</taxon>
        <taxon>Muscomorpha</taxon>
        <taxon>Tephritoidea</taxon>
        <taxon>Tephritidae</taxon>
        <taxon>Zeugodacus</taxon>
        <taxon>Zeugodacus</taxon>
    </lineage>
</organism>
<feature type="signal peptide" evidence="2">
    <location>
        <begin position="1"/>
        <end position="18"/>
    </location>
</feature>
<accession>A0A0A1WZ34</accession>
<proteinExistence type="predicted"/>
<feature type="region of interest" description="Disordered" evidence="1">
    <location>
        <begin position="224"/>
        <end position="286"/>
    </location>
</feature>
<feature type="chain" id="PRO_5001982904" evidence="2">
    <location>
        <begin position="19"/>
        <end position="562"/>
    </location>
</feature>
<feature type="compositionally biased region" description="Polar residues" evidence="1">
    <location>
        <begin position="245"/>
        <end position="255"/>
    </location>
</feature>
<feature type="compositionally biased region" description="Polar residues" evidence="1">
    <location>
        <begin position="341"/>
        <end position="371"/>
    </location>
</feature>
<feature type="region of interest" description="Disordered" evidence="1">
    <location>
        <begin position="483"/>
        <end position="533"/>
    </location>
</feature>
<keyword evidence="2" id="KW-0732">Signal</keyword>
<reference evidence="3" key="2">
    <citation type="journal article" date="2015" name="Gigascience">
        <title>Reconstructing a comprehensive transcriptome assembly of a white-pupal translocated strain of the pest fruit fly Bactrocera cucurbitae.</title>
        <authorList>
            <person name="Sim S.B."/>
            <person name="Calla B."/>
            <person name="Hall B."/>
            <person name="DeRego T."/>
            <person name="Geib S.M."/>
        </authorList>
    </citation>
    <scope>NUCLEOTIDE SEQUENCE</scope>
</reference>
<feature type="region of interest" description="Disordered" evidence="1">
    <location>
        <begin position="340"/>
        <end position="371"/>
    </location>
</feature>
<name>A0A0A1WZ34_ZEUCU</name>
<sequence length="562" mass="63672">MKLKIALIALLSVSAISALSLEGFKCREHNVMTGDLMRPVRTVRICGVEDYVEPPSFLDFKKITEIADELQAHKNHATNSYGNTGYWPNRDASHSTPPAYARWPLLPQTTNNDGVQFSTIYRGLAVQPPTYEAAGNYPTNSRDLTVVERLLQEKLRSLTADTSEMKNSMNDVVAHMKTILTTSLMQKDNQPQDINVNVNFKLDPALEVLLRDFMALLKSDVNRDAESAELSATERIEDNSEGDDSSFSTVNVNDNSAKEQVTEAAVDSAEQTTEPDSMEGYNFNGSEEDLDDWLRLHFGPIVKTPTYDEDTDDSESKNSAEKSEESFESWFNAVYRKHTTETPTDEQTQNSQESQEMNVQKESVENSQENDNQYEYTEYIDADMNPVVYNEETTISEETTESSEEALFVPTTMNSLQSSETVELFENGDKYNYATGIPEKLAAQQKRECMDRAYLTYWNDSELLRKNLLKCHSLEQVSLGIEESKENDETDAAVTDSNESKSSAETEATITESNESKSSEETETPINELEDSSEIEYFDYPSYRLHDWNNYNDHIFDRAIIN</sequence>
<protein>
    <submittedName>
        <fullName evidence="3">Uncharacterized protein</fullName>
    </submittedName>
</protein>
<evidence type="ECO:0000313" key="3">
    <source>
        <dbReference type="EMBL" id="JAD04117.1"/>
    </source>
</evidence>
<dbReference type="EMBL" id="GBXI01010175">
    <property type="protein sequence ID" value="JAD04117.1"/>
    <property type="molecule type" value="Transcribed_RNA"/>
</dbReference>
<feature type="region of interest" description="Disordered" evidence="1">
    <location>
        <begin position="303"/>
        <end position="327"/>
    </location>
</feature>
<feature type="compositionally biased region" description="Basic and acidic residues" evidence="1">
    <location>
        <begin position="224"/>
        <end position="238"/>
    </location>
</feature>
<gene>
    <name evidence="3" type="ORF">g.26988</name>
</gene>